<dbReference type="PROSITE" id="PS51884">
    <property type="entry name" value="CHAPLIN"/>
    <property type="match status" value="1"/>
</dbReference>
<dbReference type="InterPro" id="IPR005528">
    <property type="entry name" value="ChpA-H"/>
</dbReference>
<dbReference type="RefSeq" id="WP_351957443.1">
    <property type="nucleotide sequence ID" value="NZ_JBEOZM010000006.1"/>
</dbReference>
<organism evidence="10 11">
    <name type="scientific">Streptomyces sp. 900105755</name>
    <dbReference type="NCBI Taxonomy" id="3154389"/>
    <lineage>
        <taxon>Bacteria</taxon>
        <taxon>Bacillati</taxon>
        <taxon>Actinomycetota</taxon>
        <taxon>Actinomycetes</taxon>
        <taxon>Kitasatosporales</taxon>
        <taxon>Streptomycetaceae</taxon>
        <taxon>Streptomyces</taxon>
    </lineage>
</organism>
<keyword evidence="2" id="KW-0134">Cell wall</keyword>
<proteinExistence type="predicted"/>
<feature type="domain" description="Chaplin" evidence="9">
    <location>
        <begin position="39"/>
        <end position="79"/>
    </location>
</feature>
<feature type="chain" id="PRO_5046318001" evidence="8">
    <location>
        <begin position="27"/>
        <end position="80"/>
    </location>
</feature>
<dbReference type="Proteomes" id="UP001490365">
    <property type="component" value="Unassembled WGS sequence"/>
</dbReference>
<evidence type="ECO:0000256" key="4">
    <source>
        <dbReference type="ARBA" id="ARBA00022729"/>
    </source>
</evidence>
<dbReference type="EMBL" id="JBEOZM010000006">
    <property type="protein sequence ID" value="MER6268845.1"/>
    <property type="molecule type" value="Genomic_DNA"/>
</dbReference>
<keyword evidence="5" id="KW-0130">Cell adhesion</keyword>
<evidence type="ECO:0000256" key="7">
    <source>
        <dbReference type="PROSITE-ProRule" id="PRU01232"/>
    </source>
</evidence>
<evidence type="ECO:0000313" key="11">
    <source>
        <dbReference type="Proteomes" id="UP001490365"/>
    </source>
</evidence>
<evidence type="ECO:0000256" key="8">
    <source>
        <dbReference type="SAM" id="SignalP"/>
    </source>
</evidence>
<evidence type="ECO:0000313" key="10">
    <source>
        <dbReference type="EMBL" id="MER6268845.1"/>
    </source>
</evidence>
<evidence type="ECO:0000259" key="9">
    <source>
        <dbReference type="PROSITE" id="PS51884"/>
    </source>
</evidence>
<comment type="subcellular location">
    <subcellularLocation>
        <location evidence="1">Secreted</location>
        <location evidence="1">Cell wall</location>
    </subcellularLocation>
</comment>
<protein>
    <submittedName>
        <fullName evidence="10">Chaplin</fullName>
    </submittedName>
</protein>
<keyword evidence="6 7" id="KW-0034">Amyloid</keyword>
<keyword evidence="4 8" id="KW-0732">Signal</keyword>
<evidence type="ECO:0000256" key="2">
    <source>
        <dbReference type="ARBA" id="ARBA00022512"/>
    </source>
</evidence>
<keyword evidence="3" id="KW-0964">Secreted</keyword>
<sequence>MRIRSLAVTGALAAALALGGATAAFADNGADAAGTASNSPGVLSGNVVEVPVDIPVNVCGDSVDVIGVLNPAAANACTNG</sequence>
<dbReference type="Pfam" id="PF03777">
    <property type="entry name" value="ChpA-C"/>
    <property type="match status" value="1"/>
</dbReference>
<feature type="signal peptide" evidence="8">
    <location>
        <begin position="1"/>
        <end position="26"/>
    </location>
</feature>
<evidence type="ECO:0000256" key="3">
    <source>
        <dbReference type="ARBA" id="ARBA00022525"/>
    </source>
</evidence>
<evidence type="ECO:0000256" key="5">
    <source>
        <dbReference type="ARBA" id="ARBA00022889"/>
    </source>
</evidence>
<name>A0ABV1TFM8_9ACTN</name>
<comment type="caution">
    <text evidence="10">The sequence shown here is derived from an EMBL/GenBank/DDBJ whole genome shotgun (WGS) entry which is preliminary data.</text>
</comment>
<evidence type="ECO:0000256" key="6">
    <source>
        <dbReference type="ARBA" id="ARBA00023087"/>
    </source>
</evidence>
<keyword evidence="11" id="KW-1185">Reference proteome</keyword>
<accession>A0ABV1TFM8</accession>
<gene>
    <name evidence="10" type="ORF">ABT211_16325</name>
</gene>
<reference evidence="10 11" key="1">
    <citation type="submission" date="2024-06" db="EMBL/GenBank/DDBJ databases">
        <title>The Natural Products Discovery Center: Release of the First 8490 Sequenced Strains for Exploring Actinobacteria Biosynthetic Diversity.</title>
        <authorList>
            <person name="Kalkreuter E."/>
            <person name="Kautsar S.A."/>
            <person name="Yang D."/>
            <person name="Bader C.D."/>
            <person name="Teijaro C.N."/>
            <person name="Fluegel L."/>
            <person name="Davis C.M."/>
            <person name="Simpson J.R."/>
            <person name="Lauterbach L."/>
            <person name="Steele A.D."/>
            <person name="Gui C."/>
            <person name="Meng S."/>
            <person name="Li G."/>
            <person name="Viehrig K."/>
            <person name="Ye F."/>
            <person name="Su P."/>
            <person name="Kiefer A.F."/>
            <person name="Nichols A."/>
            <person name="Cepeda A.J."/>
            <person name="Yan W."/>
            <person name="Fan B."/>
            <person name="Jiang Y."/>
            <person name="Adhikari A."/>
            <person name="Zheng C.-J."/>
            <person name="Schuster L."/>
            <person name="Cowan T.M."/>
            <person name="Smanski M.J."/>
            <person name="Chevrette M.G."/>
            <person name="De Carvalho L.P.S."/>
            <person name="Shen B."/>
        </authorList>
    </citation>
    <scope>NUCLEOTIDE SEQUENCE [LARGE SCALE GENOMIC DNA]</scope>
    <source>
        <strain evidence="10 11">NPDC001694</strain>
    </source>
</reference>
<evidence type="ECO:0000256" key="1">
    <source>
        <dbReference type="ARBA" id="ARBA00004191"/>
    </source>
</evidence>